<feature type="non-terminal residue" evidence="1">
    <location>
        <position position="221"/>
    </location>
</feature>
<evidence type="ECO:0000313" key="2">
    <source>
        <dbReference type="Proteomes" id="UP000054272"/>
    </source>
</evidence>
<dbReference type="Proteomes" id="UP000054272">
    <property type="component" value="Unassembled WGS sequence"/>
</dbReference>
<keyword evidence="2" id="KW-1185">Reference proteome</keyword>
<accession>A0ABR5C393</accession>
<organism evidence="1 2">
    <name type="scientific">Cryptococcus gattii EJB2</name>
    <dbReference type="NCBI Taxonomy" id="1296103"/>
    <lineage>
        <taxon>Eukaryota</taxon>
        <taxon>Fungi</taxon>
        <taxon>Dikarya</taxon>
        <taxon>Basidiomycota</taxon>
        <taxon>Agaricomycotina</taxon>
        <taxon>Tremellomycetes</taxon>
        <taxon>Tremellales</taxon>
        <taxon>Cryptococcaceae</taxon>
        <taxon>Cryptococcus</taxon>
        <taxon>Cryptococcus gattii species complex</taxon>
    </lineage>
</organism>
<reference evidence="1 2" key="1">
    <citation type="submission" date="2015-01" db="EMBL/GenBank/DDBJ databases">
        <title>The Genome Sequence of Cryptococcus gattii EJB2.</title>
        <authorList>
            <consortium name="The Broad Institute Genomics Platform"/>
            <person name="Cuomo C."/>
            <person name="Litvintseva A."/>
            <person name="Chen Y."/>
            <person name="Heitman J."/>
            <person name="Sun S."/>
            <person name="Springer D."/>
            <person name="Dromer F."/>
            <person name="Young S."/>
            <person name="Zeng Q."/>
            <person name="Gargeya S."/>
            <person name="Abouelleil A."/>
            <person name="Alvarado L."/>
            <person name="Chapman S.B."/>
            <person name="Gainer-Dewar J."/>
            <person name="Goldberg J."/>
            <person name="Griggs A."/>
            <person name="Gujja S."/>
            <person name="Hansen M."/>
            <person name="Howarth C."/>
            <person name="Imamovic A."/>
            <person name="Larimer J."/>
            <person name="Murphy C."/>
            <person name="Naylor J."/>
            <person name="Pearson M."/>
            <person name="Priest M."/>
            <person name="Roberts A."/>
            <person name="Saif S."/>
            <person name="Shea T."/>
            <person name="Sykes S."/>
            <person name="Wortman J."/>
            <person name="Nusbaum C."/>
            <person name="Birren B."/>
        </authorList>
    </citation>
    <scope>NUCLEOTIDE SEQUENCE [LARGE SCALE GENOMIC DNA]</scope>
    <source>
        <strain evidence="1 2">EJB2</strain>
    </source>
</reference>
<dbReference type="EMBL" id="KN848570">
    <property type="protein sequence ID" value="KIR82363.1"/>
    <property type="molecule type" value="Genomic_DNA"/>
</dbReference>
<evidence type="ECO:0000313" key="1">
    <source>
        <dbReference type="EMBL" id="KIR82363.1"/>
    </source>
</evidence>
<sequence length="221" mass="24800">MEVGEISSHIWFTNATEDDILEKYAQFLGIGPAMLMYYNDALSLAALVLAPLRVLLEIVLANHEPPDEVEGIFPVSACNKTDDNTVYGAVARYGSLIHRHAMDVKHINISNVRQIFPQILSAANICDEINVALKLDNDNYDKEADGGFKTEVTASLNVPLNERNLFNQDKTNLILIATTVLSLTGPQFGPRIPQKKKSIWCAYHRTKIEGHWVFDRHNNVR</sequence>
<gene>
    <name evidence="1" type="ORF">I306_00539</name>
</gene>
<protein>
    <recommendedName>
        <fullName evidence="3">SnoaL-like domain-containing protein</fullName>
    </recommendedName>
</protein>
<proteinExistence type="predicted"/>
<name>A0ABR5C393_9TREE</name>
<evidence type="ECO:0008006" key="3">
    <source>
        <dbReference type="Google" id="ProtNLM"/>
    </source>
</evidence>